<proteinExistence type="predicted"/>
<accession>A0A0E9X6L1</accession>
<reference evidence="1" key="1">
    <citation type="submission" date="2014-11" db="EMBL/GenBank/DDBJ databases">
        <authorList>
            <person name="Amaro Gonzalez C."/>
        </authorList>
    </citation>
    <scope>NUCLEOTIDE SEQUENCE</scope>
</reference>
<evidence type="ECO:0000313" key="1">
    <source>
        <dbReference type="EMBL" id="JAH97318.1"/>
    </source>
</evidence>
<reference evidence="1" key="2">
    <citation type="journal article" date="2015" name="Fish Shellfish Immunol.">
        <title>Early steps in the European eel (Anguilla anguilla)-Vibrio vulnificus interaction in the gills: Role of the RtxA13 toxin.</title>
        <authorList>
            <person name="Callol A."/>
            <person name="Pajuelo D."/>
            <person name="Ebbesson L."/>
            <person name="Teles M."/>
            <person name="MacKenzie S."/>
            <person name="Amaro C."/>
        </authorList>
    </citation>
    <scope>NUCLEOTIDE SEQUENCE</scope>
</reference>
<dbReference type="EMBL" id="GBXM01011259">
    <property type="protein sequence ID" value="JAH97318.1"/>
    <property type="molecule type" value="Transcribed_RNA"/>
</dbReference>
<protein>
    <submittedName>
        <fullName evidence="1">Uncharacterized protein</fullName>
    </submittedName>
</protein>
<sequence>MHLGLKTVLLKSTRLGVSFSFLRLKNVSNVSLLYPSILHLQFILQHKCQS</sequence>
<dbReference type="AlphaFoldDB" id="A0A0E9X6L1"/>
<organism evidence="1">
    <name type="scientific">Anguilla anguilla</name>
    <name type="common">European freshwater eel</name>
    <name type="synonym">Muraena anguilla</name>
    <dbReference type="NCBI Taxonomy" id="7936"/>
    <lineage>
        <taxon>Eukaryota</taxon>
        <taxon>Metazoa</taxon>
        <taxon>Chordata</taxon>
        <taxon>Craniata</taxon>
        <taxon>Vertebrata</taxon>
        <taxon>Euteleostomi</taxon>
        <taxon>Actinopterygii</taxon>
        <taxon>Neopterygii</taxon>
        <taxon>Teleostei</taxon>
        <taxon>Anguilliformes</taxon>
        <taxon>Anguillidae</taxon>
        <taxon>Anguilla</taxon>
    </lineage>
</organism>
<name>A0A0E9X6L1_ANGAN</name>